<evidence type="ECO:0000313" key="2">
    <source>
        <dbReference type="EMBL" id="CDW81816.1"/>
    </source>
</evidence>
<evidence type="ECO:0000313" key="3">
    <source>
        <dbReference type="Proteomes" id="UP000039865"/>
    </source>
</evidence>
<sequence length="420" mass="48641">MNDFKLKSSLNQNKIQSISQRYQTNLQSPKSSYIKPQTLQQSAVFQNLTNNTTVHQEEPSFIPQQNNSSTDYINLWKDFRNDIRKKLETTTNVQKNPLTSRSKTRDISQTKTNEQDQNSYRESTIKNSFVSNSNNKSTILNKQNNDQFNYSQRIAQFQPENNENKLEYDLKRASKIQDIFQKYLKEDPIEKQKPNADQSQTRIQNQSYLRQSPARLNNGKSRQSEKFLEKKNERDSLNPGSLVSSQNNRNYHNHNVSNSTPYTPKRQNNFAQNNLYDSVNQTVISQQSPITNLMKALEQKAHQTQLISPPVQGSHRKSNFNSSIENLSQLQQQKLQINNFSMQQPQPTNKSPRVSFSINQFSKSFRKEEIMSLRQALVHLNEDEAEGLPFGLTNELLKLADAINEKLGKSSHKMVLNHLK</sequence>
<dbReference type="EMBL" id="CCKQ01010299">
    <property type="protein sequence ID" value="CDW81816.1"/>
    <property type="molecule type" value="Genomic_DNA"/>
</dbReference>
<evidence type="ECO:0000256" key="1">
    <source>
        <dbReference type="SAM" id="MobiDB-lite"/>
    </source>
</evidence>
<reference evidence="2 3" key="1">
    <citation type="submission" date="2014-06" db="EMBL/GenBank/DDBJ databases">
        <authorList>
            <person name="Swart Estienne"/>
        </authorList>
    </citation>
    <scope>NUCLEOTIDE SEQUENCE [LARGE SCALE GENOMIC DNA]</scope>
    <source>
        <strain evidence="2 3">130c</strain>
    </source>
</reference>
<dbReference type="Proteomes" id="UP000039865">
    <property type="component" value="Unassembled WGS sequence"/>
</dbReference>
<feature type="compositionally biased region" description="Polar residues" evidence="1">
    <location>
        <begin position="195"/>
        <end position="221"/>
    </location>
</feature>
<feature type="compositionally biased region" description="Low complexity" evidence="1">
    <location>
        <begin position="244"/>
        <end position="259"/>
    </location>
</feature>
<feature type="compositionally biased region" description="Low complexity" evidence="1">
    <location>
        <begin position="126"/>
        <end position="137"/>
    </location>
</feature>
<protein>
    <submittedName>
        <fullName evidence="2">Uncharacterized protein</fullName>
    </submittedName>
</protein>
<feature type="compositionally biased region" description="Polar residues" evidence="1">
    <location>
        <begin position="109"/>
        <end position="122"/>
    </location>
</feature>
<accession>A0A078AIQ8</accession>
<dbReference type="AlphaFoldDB" id="A0A078AIQ8"/>
<organism evidence="2 3">
    <name type="scientific">Stylonychia lemnae</name>
    <name type="common">Ciliate</name>
    <dbReference type="NCBI Taxonomy" id="5949"/>
    <lineage>
        <taxon>Eukaryota</taxon>
        <taxon>Sar</taxon>
        <taxon>Alveolata</taxon>
        <taxon>Ciliophora</taxon>
        <taxon>Intramacronucleata</taxon>
        <taxon>Spirotrichea</taxon>
        <taxon>Stichotrichia</taxon>
        <taxon>Sporadotrichida</taxon>
        <taxon>Oxytrichidae</taxon>
        <taxon>Stylonychinae</taxon>
        <taxon>Stylonychia</taxon>
    </lineage>
</organism>
<feature type="compositionally biased region" description="Basic and acidic residues" evidence="1">
    <location>
        <begin position="222"/>
        <end position="236"/>
    </location>
</feature>
<feature type="compositionally biased region" description="Polar residues" evidence="1">
    <location>
        <begin position="89"/>
        <end position="102"/>
    </location>
</feature>
<feature type="region of interest" description="Disordered" evidence="1">
    <location>
        <begin position="87"/>
        <end position="145"/>
    </location>
</feature>
<gene>
    <name evidence="2" type="primary">Contig415.g459</name>
    <name evidence="2" type="ORF">STYLEM_10840</name>
</gene>
<dbReference type="InParanoid" id="A0A078AIQ8"/>
<keyword evidence="3" id="KW-1185">Reference proteome</keyword>
<feature type="region of interest" description="Disordered" evidence="1">
    <location>
        <begin position="185"/>
        <end position="268"/>
    </location>
</feature>
<feature type="compositionally biased region" description="Basic and acidic residues" evidence="1">
    <location>
        <begin position="185"/>
        <end position="194"/>
    </location>
</feature>
<name>A0A078AIQ8_STYLE</name>
<proteinExistence type="predicted"/>